<protein>
    <recommendedName>
        <fullName evidence="2">PIN domain-containing protein</fullName>
    </recommendedName>
</protein>
<dbReference type="Proteomes" id="UP000788993">
    <property type="component" value="Unassembled WGS sequence"/>
</dbReference>
<proteinExistence type="predicted"/>
<dbReference type="GO" id="GO:0005697">
    <property type="term" value="C:telomerase holoenzyme complex"/>
    <property type="evidence" value="ECO:0007669"/>
    <property type="project" value="TreeGrafter"/>
</dbReference>
<dbReference type="PANTHER" id="PTHR15696">
    <property type="entry name" value="SMG-7 SUPPRESSOR WITH MORPHOLOGICAL EFFECT ON GENITALIA PROTEIN 7"/>
    <property type="match status" value="1"/>
</dbReference>
<evidence type="ECO:0000313" key="3">
    <source>
        <dbReference type="EMBL" id="KAH3676819.1"/>
    </source>
</evidence>
<evidence type="ECO:0000259" key="2">
    <source>
        <dbReference type="SMART" id="SM00670"/>
    </source>
</evidence>
<dbReference type="Pfam" id="PF13638">
    <property type="entry name" value="PIN_4"/>
    <property type="match status" value="1"/>
</dbReference>
<evidence type="ECO:0000313" key="4">
    <source>
        <dbReference type="Proteomes" id="UP000788993"/>
    </source>
</evidence>
<accession>A0A9P8TFF5</accession>
<dbReference type="GO" id="GO:0042162">
    <property type="term" value="F:telomeric DNA binding"/>
    <property type="evidence" value="ECO:0007669"/>
    <property type="project" value="TreeGrafter"/>
</dbReference>
<reference evidence="3" key="1">
    <citation type="journal article" date="2021" name="Open Biol.">
        <title>Shared evolutionary footprints suggest mitochondrial oxidative damage underlies multiple complex I losses in fungi.</title>
        <authorList>
            <person name="Schikora-Tamarit M.A."/>
            <person name="Marcet-Houben M."/>
            <person name="Nosek J."/>
            <person name="Gabaldon T."/>
        </authorList>
    </citation>
    <scope>NUCLEOTIDE SEQUENCE</scope>
    <source>
        <strain evidence="3">NCAIM Y.01608</strain>
    </source>
</reference>
<feature type="compositionally biased region" description="Polar residues" evidence="1">
    <location>
        <begin position="118"/>
        <end position="128"/>
    </location>
</feature>
<feature type="compositionally biased region" description="Polar residues" evidence="1">
    <location>
        <begin position="19"/>
        <end position="54"/>
    </location>
</feature>
<organism evidence="3 4">
    <name type="scientific">Ogataea polymorpha</name>
    <dbReference type="NCBI Taxonomy" id="460523"/>
    <lineage>
        <taxon>Eukaryota</taxon>
        <taxon>Fungi</taxon>
        <taxon>Dikarya</taxon>
        <taxon>Ascomycota</taxon>
        <taxon>Saccharomycotina</taxon>
        <taxon>Pichiomycetes</taxon>
        <taxon>Pichiales</taxon>
        <taxon>Pichiaceae</taxon>
        <taxon>Ogataea</taxon>
    </lineage>
</organism>
<dbReference type="PANTHER" id="PTHR15696:SF0">
    <property type="entry name" value="TELOMERASE-BINDING PROTEIN EST1A"/>
    <property type="match status" value="1"/>
</dbReference>
<dbReference type="GO" id="GO:0070034">
    <property type="term" value="F:telomerase RNA binding"/>
    <property type="evidence" value="ECO:0007669"/>
    <property type="project" value="TreeGrafter"/>
</dbReference>
<feature type="compositionally biased region" description="Basic and acidic residues" evidence="1">
    <location>
        <begin position="1"/>
        <end position="12"/>
    </location>
</feature>
<dbReference type="Gene3D" id="3.40.50.1010">
    <property type="entry name" value="5'-nuclease"/>
    <property type="match status" value="1"/>
</dbReference>
<comment type="caution">
    <text evidence="3">The sequence shown here is derived from an EMBL/GenBank/DDBJ whole genome shotgun (WGS) entry which is preliminary data.</text>
</comment>
<feature type="compositionally biased region" description="Low complexity" evidence="1">
    <location>
        <begin position="76"/>
        <end position="87"/>
    </location>
</feature>
<keyword evidence="4" id="KW-1185">Reference proteome</keyword>
<dbReference type="GO" id="GO:0000184">
    <property type="term" value="P:nuclear-transcribed mRNA catabolic process, nonsense-mediated decay"/>
    <property type="evidence" value="ECO:0007669"/>
    <property type="project" value="TreeGrafter"/>
</dbReference>
<gene>
    <name evidence="3" type="ORF">OGATHE_001309</name>
</gene>
<reference evidence="3" key="2">
    <citation type="submission" date="2021-01" db="EMBL/GenBank/DDBJ databases">
        <authorList>
            <person name="Schikora-Tamarit M.A."/>
        </authorList>
    </citation>
    <scope>NUCLEOTIDE SEQUENCE</scope>
    <source>
        <strain evidence="3">NCAIM Y.01608</strain>
    </source>
</reference>
<dbReference type="AlphaFoldDB" id="A0A9P8TFF5"/>
<feature type="region of interest" description="Disordered" evidence="1">
    <location>
        <begin position="1"/>
        <end position="146"/>
    </location>
</feature>
<dbReference type="InterPro" id="IPR011990">
    <property type="entry name" value="TPR-like_helical_dom_sf"/>
</dbReference>
<evidence type="ECO:0000256" key="1">
    <source>
        <dbReference type="SAM" id="MobiDB-lite"/>
    </source>
</evidence>
<dbReference type="InterPro" id="IPR045153">
    <property type="entry name" value="Est1/Ebs1-like"/>
</dbReference>
<name>A0A9P8TFF5_9ASCO</name>
<sequence>MTPQKDTTEHPGLRHVLQYSPQPGRTRPASMTATKPSVQQKRHNSQSYLNQGISTKRGAYSTATTKPQSRAKGTKTPTPTVVTVDVPGSPRSKAIGKLIEPDVSVENSSELNEVPATKESNAHSNSPESLPEKALQNRRPSTDTVLSQPPVALQLQPHRAITEEEHILAANLQETYKAILRLEVETQQGCAEVNERLIENDASTEITPQLWHVYKNIVQLLDHYYDFLLYALSPTSARAGKPLVTNYRILRRMWVYGVVLFLEVLKNVAAIFVDHEVCGCFIVYAFNIISCLTDSQLGVEGWWAEKLGDLSRMAIALYPARYMDWKISSVYWYQLAMRTQYGHGKIYYHMCTVENDNLEALVDIGKSVTCRDPFVPTLQYLWLIVDNVCAQRSILTSVEMAMIDFVKIHKILLMPNYSTNLEMTNLVSHYSSHFGLDSSSIDYFQLRGDLRSALSTEKLNFWFQKGANFALCNINHLIGFGDCRNPFAKLFELPEALKQRKDKKDKRRKSKTDQTEDLGKTLDSEAIYNSTADEQDESSWFTLLDFVNKGVIELSMKMLKKYVMGPLPSSTPHVIVWLYFLVAVGKATRKYPASRPLFTYFVARYIPWMQLVPYLNDVAFLVATSTAVRKEMPDHAADLQEGRWQKVLDYFSENETLWEAWKCWGSVWFDQVALKGDYQSVAETGVVGDIFDIPTAGIRYDAQQDARRFLRVYSLASFIASSFPEFGLVLAGSVFKYRVNPDVSRYEQSNTSVGCFCQDPRLKILAEPLNAKICVQPGEEVVELPVSSLPSWDFNSPGFMSEYIQKQDLASVSGSTSEYGSFMGADELDEDYEDSSGEDASERHTAPYAPAAVAVAGNLGEKMDTQVTMISLDTNTWLKHCGKVYKCVRSELFRLAIPLTVFQELRSLRRSADNSVADSATRAVIIVRQLYADQQITPIRADGTVASSLNETLEFEQNQNWRNHTDDIIIKAVKLSDDSSKSVLQGEGAAINGGARLLDRLEASVFRYHILVTDDRNMAIRSKAIGLTTFSSAWLFDQLNRIADGRCTD</sequence>
<dbReference type="EMBL" id="JAEUBD010000146">
    <property type="protein sequence ID" value="KAH3676819.1"/>
    <property type="molecule type" value="Genomic_DNA"/>
</dbReference>
<dbReference type="SMART" id="SM00670">
    <property type="entry name" value="PINc"/>
    <property type="match status" value="1"/>
</dbReference>
<dbReference type="InterPro" id="IPR002716">
    <property type="entry name" value="PIN_dom"/>
</dbReference>
<feature type="domain" description="PIN" evidence="2">
    <location>
        <begin position="868"/>
        <end position="1020"/>
    </location>
</feature>
<dbReference type="SUPFAM" id="SSF48452">
    <property type="entry name" value="TPR-like"/>
    <property type="match status" value="1"/>
</dbReference>